<protein>
    <submittedName>
        <fullName evidence="1">Uncharacterized protein</fullName>
    </submittedName>
</protein>
<dbReference type="OrthoDB" id="4303921at2"/>
<keyword evidence="2" id="KW-1185">Reference proteome</keyword>
<organism evidence="1 2">
    <name type="scientific">Actinoplanes derwentensis</name>
    <dbReference type="NCBI Taxonomy" id="113562"/>
    <lineage>
        <taxon>Bacteria</taxon>
        <taxon>Bacillati</taxon>
        <taxon>Actinomycetota</taxon>
        <taxon>Actinomycetes</taxon>
        <taxon>Micromonosporales</taxon>
        <taxon>Micromonosporaceae</taxon>
        <taxon>Actinoplanes</taxon>
    </lineage>
</organism>
<sequence length="66" mass="7060">MFDLILPMLRESATCISHSALPDAPIIADPTPGPVRRHTARLLRDAAARLDHTPAAHFGLGCESST</sequence>
<proteinExistence type="predicted"/>
<dbReference type="RefSeq" id="WP_092544913.1">
    <property type="nucleotide sequence ID" value="NZ_BOMJ01000001.1"/>
</dbReference>
<evidence type="ECO:0000313" key="1">
    <source>
        <dbReference type="EMBL" id="SDT19973.1"/>
    </source>
</evidence>
<accession>A0A1H1YEV7</accession>
<dbReference type="EMBL" id="LT629758">
    <property type="protein sequence ID" value="SDT19973.1"/>
    <property type="molecule type" value="Genomic_DNA"/>
</dbReference>
<dbReference type="AlphaFoldDB" id="A0A1H1YEV7"/>
<gene>
    <name evidence="1" type="ORF">SAMN04489716_2826</name>
</gene>
<name>A0A1H1YEV7_9ACTN</name>
<dbReference type="STRING" id="113562.SAMN04489716_2826"/>
<reference evidence="1 2" key="1">
    <citation type="submission" date="2016-10" db="EMBL/GenBank/DDBJ databases">
        <authorList>
            <person name="de Groot N.N."/>
        </authorList>
    </citation>
    <scope>NUCLEOTIDE SEQUENCE [LARGE SCALE GENOMIC DNA]</scope>
    <source>
        <strain evidence="1 2">DSM 43941</strain>
    </source>
</reference>
<evidence type="ECO:0000313" key="2">
    <source>
        <dbReference type="Proteomes" id="UP000198688"/>
    </source>
</evidence>
<dbReference type="Proteomes" id="UP000198688">
    <property type="component" value="Chromosome I"/>
</dbReference>